<dbReference type="Proteomes" id="UP000035503">
    <property type="component" value="Chromosome"/>
</dbReference>
<dbReference type="GO" id="GO:0006508">
    <property type="term" value="P:proteolysis"/>
    <property type="evidence" value="ECO:0007669"/>
    <property type="project" value="InterPro"/>
</dbReference>
<dbReference type="InterPro" id="IPR024079">
    <property type="entry name" value="MetalloPept_cat_dom_sf"/>
</dbReference>
<dbReference type="Pfam" id="PF08548">
    <property type="entry name" value="Peptidase_M10_C"/>
    <property type="match status" value="1"/>
</dbReference>
<dbReference type="GO" id="GO:0008237">
    <property type="term" value="F:metallopeptidase activity"/>
    <property type="evidence" value="ECO:0007669"/>
    <property type="project" value="InterPro"/>
</dbReference>
<keyword evidence="6" id="KW-1185">Reference proteome</keyword>
<proteinExistence type="predicted"/>
<dbReference type="GO" id="GO:0005509">
    <property type="term" value="F:calcium ion binding"/>
    <property type="evidence" value="ECO:0007669"/>
    <property type="project" value="InterPro"/>
</dbReference>
<dbReference type="Gene3D" id="2.150.10.10">
    <property type="entry name" value="Serralysin-like metalloprotease, C-terminal"/>
    <property type="match status" value="1"/>
</dbReference>
<dbReference type="GO" id="GO:0005615">
    <property type="term" value="C:extracellular space"/>
    <property type="evidence" value="ECO:0007669"/>
    <property type="project" value="InterPro"/>
</dbReference>
<evidence type="ECO:0000256" key="1">
    <source>
        <dbReference type="ARBA" id="ARBA00004613"/>
    </source>
</evidence>
<reference evidence="5 6" key="1">
    <citation type="journal article" date="2015" name="Genome Announc.">
        <title>Complete Genome Sequence of 'Candidatus Liberibacter africanus,' a Bacterium Associated with Citrus Huanglongbing.</title>
        <authorList>
            <person name="Lin H."/>
            <person name="Pietersen G."/>
            <person name="Han C."/>
            <person name="Read D.A."/>
            <person name="Lou B."/>
            <person name="Gupta G."/>
            <person name="Civerolo E.L."/>
        </authorList>
    </citation>
    <scope>NUCLEOTIDE SEQUENCE [LARGE SCALE GENOMIC DNA]</scope>
    <source>
        <strain evidence="5 6">PTSAPSY</strain>
    </source>
</reference>
<gene>
    <name evidence="5" type="ORF">G293_01530</name>
</gene>
<comment type="subcellular location">
    <subcellularLocation>
        <location evidence="1">Secreted</location>
    </subcellularLocation>
</comment>
<sequence>MNDIKSTYTTEELADHLLRDKYWANYFTHSKPNVNHLSFDISQLNSNARDVVLWALDTWSKVVDISFEETTINPDIKFISSSDGYICNPRYDHRNYMEINLDQKDVEIYDSGKGTILSHNALHEIGHALGLSHAGPYNGGNPIYGIDNDCANDSFLTTIMSYYSQLHNTTTDASFGYCATPMVADIVAVQKIYGAPAQYIKNDVYVIEVKQKYYPFIQTIYDSGGHDLLDLSLIGRVDNNYIDLNEEAWSSIGGYKKNVTIARDTVIESVVGSNSNDAVIGNSADNILYESTGNDYFNGAQGLDTVIYNSSIDDHKIYRFENETIVYDTDNHKRDLLLGVEALHFSDQKIDLLNVQKKSILEYTASYNDLIKTIGSNVEGSIKHFYDYGLLEGRNITFEPYLYLGSYDDLRKSFGSDRDAAARHYIDYGFEEGRSPDAFKSLEYIASHEDLIKDCAHTADLVQAGKDHFTNFGLLEGRNITFEPYLYLGSYDDLRKSFGSDKVAATRHYINSGFEEGRSPDAFKSLEYIASHEDLIKAYAHTADLVQVGKDHFTNFGLLEGRNITFEPYLYLDNYDDLRKSFGSDRDAATRHYIDYGFAEGRILSSIPSNIGLSEELQNEFFGNNESHFDNILQPTLDTMHH</sequence>
<dbReference type="SMART" id="SM00235">
    <property type="entry name" value="ZnMc"/>
    <property type="match status" value="1"/>
</dbReference>
<name>A0A0G3I670_LIBAF</name>
<accession>A0A0G3I670</accession>
<dbReference type="KEGG" id="lau:G293_01530"/>
<dbReference type="RefSeq" id="WP_052775005.1">
    <property type="nucleotide sequence ID" value="NZ_CP004021.1"/>
</dbReference>
<dbReference type="STRING" id="1277257.G293_01530"/>
<dbReference type="InterPro" id="IPR011049">
    <property type="entry name" value="Serralysin-like_metalloprot_C"/>
</dbReference>
<dbReference type="EMBL" id="CP004021">
    <property type="protein sequence ID" value="AKK19938.1"/>
    <property type="molecule type" value="Genomic_DNA"/>
</dbReference>
<dbReference type="SUPFAM" id="SSF55486">
    <property type="entry name" value="Metalloproteases ('zincins'), catalytic domain"/>
    <property type="match status" value="1"/>
</dbReference>
<dbReference type="GO" id="GO:0008270">
    <property type="term" value="F:zinc ion binding"/>
    <property type="evidence" value="ECO:0007669"/>
    <property type="project" value="InterPro"/>
</dbReference>
<evidence type="ECO:0000259" key="4">
    <source>
        <dbReference type="SMART" id="SM00235"/>
    </source>
</evidence>
<dbReference type="InterPro" id="IPR006026">
    <property type="entry name" value="Peptidase_Metallo"/>
</dbReference>
<evidence type="ECO:0000256" key="3">
    <source>
        <dbReference type="ARBA" id="ARBA00022737"/>
    </source>
</evidence>
<evidence type="ECO:0000313" key="5">
    <source>
        <dbReference type="EMBL" id="AKK19938.1"/>
    </source>
</evidence>
<evidence type="ECO:0000313" key="6">
    <source>
        <dbReference type="Proteomes" id="UP000035503"/>
    </source>
</evidence>
<keyword evidence="2" id="KW-0964">Secreted</keyword>
<dbReference type="SUPFAM" id="SSF51120">
    <property type="entry name" value="beta-Roll"/>
    <property type="match status" value="1"/>
</dbReference>
<dbReference type="Gene3D" id="3.40.390.10">
    <property type="entry name" value="Collagenase (Catalytic Domain)"/>
    <property type="match status" value="1"/>
</dbReference>
<feature type="domain" description="Peptidase metallopeptidase" evidence="4">
    <location>
        <begin position="25"/>
        <end position="165"/>
    </location>
</feature>
<dbReference type="InterPro" id="IPR013858">
    <property type="entry name" value="Peptidase_M10B_C"/>
</dbReference>
<evidence type="ECO:0000256" key="2">
    <source>
        <dbReference type="ARBA" id="ARBA00022525"/>
    </source>
</evidence>
<keyword evidence="3" id="KW-0677">Repeat</keyword>
<dbReference type="AlphaFoldDB" id="A0A0G3I670"/>
<protein>
    <submittedName>
        <fullName evidence="5">Serralysin</fullName>
    </submittedName>
</protein>
<organism evidence="5 6">
    <name type="scientific">Candidatus Liberibacter africanus PTSAPSY</name>
    <dbReference type="NCBI Taxonomy" id="1277257"/>
    <lineage>
        <taxon>Bacteria</taxon>
        <taxon>Pseudomonadati</taxon>
        <taxon>Pseudomonadota</taxon>
        <taxon>Alphaproteobacteria</taxon>
        <taxon>Hyphomicrobiales</taxon>
        <taxon>Rhizobiaceae</taxon>
        <taxon>Liberibacter</taxon>
    </lineage>
</organism>
<dbReference type="PATRIC" id="fig|1277257.4.peg.333"/>